<dbReference type="Gene3D" id="1.10.420.10">
    <property type="entry name" value="Peroxidase, domain 2"/>
    <property type="match status" value="1"/>
</dbReference>
<dbReference type="STRING" id="69332.A0A388LBW5"/>
<dbReference type="Gramene" id="GBG79798">
    <property type="protein sequence ID" value="GBG79798"/>
    <property type="gene ID" value="CBR_g30060"/>
</dbReference>
<dbReference type="OrthoDB" id="2859658at2759"/>
<dbReference type="InterPro" id="IPR002016">
    <property type="entry name" value="Haem_peroxidase"/>
</dbReference>
<comment type="similarity">
    <text evidence="2">Belongs to the peroxidase family. Ascorbate peroxidase subfamily.</text>
</comment>
<evidence type="ECO:0000256" key="3">
    <source>
        <dbReference type="ARBA" id="ARBA00012940"/>
    </source>
</evidence>
<keyword evidence="5" id="KW-1133">Transmembrane helix</keyword>
<feature type="transmembrane region" description="Helical" evidence="5">
    <location>
        <begin position="346"/>
        <end position="364"/>
    </location>
</feature>
<comment type="cofactor">
    <cofactor evidence="1">
        <name>heme b</name>
        <dbReference type="ChEBI" id="CHEBI:60344"/>
    </cofactor>
</comment>
<dbReference type="GO" id="GO:0000302">
    <property type="term" value="P:response to reactive oxygen species"/>
    <property type="evidence" value="ECO:0007669"/>
    <property type="project" value="TreeGrafter"/>
</dbReference>
<evidence type="ECO:0000256" key="5">
    <source>
        <dbReference type="SAM" id="Phobius"/>
    </source>
</evidence>
<dbReference type="GO" id="GO:0020037">
    <property type="term" value="F:heme binding"/>
    <property type="evidence" value="ECO:0007669"/>
    <property type="project" value="InterPro"/>
</dbReference>
<keyword evidence="8" id="KW-1185">Reference proteome</keyword>
<dbReference type="EC" id="1.11.1.11" evidence="3"/>
<feature type="domain" description="Plant heme peroxidase family profile" evidence="6">
    <location>
        <begin position="120"/>
        <end position="323"/>
    </location>
</feature>
<dbReference type="OMA" id="TASTCWH"/>
<keyword evidence="4" id="KW-0560">Oxidoreductase</keyword>
<proteinExistence type="inferred from homology"/>
<dbReference type="GO" id="GO:0034599">
    <property type="term" value="P:cellular response to oxidative stress"/>
    <property type="evidence" value="ECO:0007669"/>
    <property type="project" value="InterPro"/>
</dbReference>
<dbReference type="AlphaFoldDB" id="A0A388LBW5"/>
<evidence type="ECO:0000313" key="7">
    <source>
        <dbReference type="EMBL" id="GBG79798.1"/>
    </source>
</evidence>
<dbReference type="InterPro" id="IPR044831">
    <property type="entry name" value="Ccp1-like"/>
</dbReference>
<gene>
    <name evidence="7" type="ORF">CBR_g30060</name>
</gene>
<protein>
    <recommendedName>
        <fullName evidence="3">L-ascorbate peroxidase</fullName>
        <ecNumber evidence="3">1.11.1.11</ecNumber>
    </recommendedName>
</protein>
<dbReference type="InterPro" id="IPR010255">
    <property type="entry name" value="Haem_peroxidase_sf"/>
</dbReference>
<dbReference type="PROSITE" id="PS50873">
    <property type="entry name" value="PEROXIDASE_4"/>
    <property type="match status" value="1"/>
</dbReference>
<dbReference type="Proteomes" id="UP000265515">
    <property type="component" value="Unassembled WGS sequence"/>
</dbReference>
<keyword evidence="5" id="KW-0472">Membrane</keyword>
<keyword evidence="5" id="KW-0812">Transmembrane</keyword>
<evidence type="ECO:0000256" key="4">
    <source>
        <dbReference type="ARBA" id="ARBA00023002"/>
    </source>
</evidence>
<accession>A0A388LBW5</accession>
<dbReference type="InterPro" id="IPR002207">
    <property type="entry name" value="Peroxidase_I"/>
</dbReference>
<dbReference type="PRINTS" id="PR00459">
    <property type="entry name" value="ASPEROXIDASE"/>
</dbReference>
<reference evidence="7 8" key="1">
    <citation type="journal article" date="2018" name="Cell">
        <title>The Chara Genome: Secondary Complexity and Implications for Plant Terrestrialization.</title>
        <authorList>
            <person name="Nishiyama T."/>
            <person name="Sakayama H."/>
            <person name="Vries J.D."/>
            <person name="Buschmann H."/>
            <person name="Saint-Marcoux D."/>
            <person name="Ullrich K.K."/>
            <person name="Haas F.B."/>
            <person name="Vanderstraeten L."/>
            <person name="Becker D."/>
            <person name="Lang D."/>
            <person name="Vosolsobe S."/>
            <person name="Rombauts S."/>
            <person name="Wilhelmsson P.K.I."/>
            <person name="Janitza P."/>
            <person name="Kern R."/>
            <person name="Heyl A."/>
            <person name="Rumpler F."/>
            <person name="Villalobos L.I.A.C."/>
            <person name="Clay J.M."/>
            <person name="Skokan R."/>
            <person name="Toyoda A."/>
            <person name="Suzuki Y."/>
            <person name="Kagoshima H."/>
            <person name="Schijlen E."/>
            <person name="Tajeshwar N."/>
            <person name="Catarino B."/>
            <person name="Hetherington A.J."/>
            <person name="Saltykova A."/>
            <person name="Bonnot C."/>
            <person name="Breuninger H."/>
            <person name="Symeonidi A."/>
            <person name="Radhakrishnan G.V."/>
            <person name="Van Nieuwerburgh F."/>
            <person name="Deforce D."/>
            <person name="Chang C."/>
            <person name="Karol K.G."/>
            <person name="Hedrich R."/>
            <person name="Ulvskov P."/>
            <person name="Glockner G."/>
            <person name="Delwiche C.F."/>
            <person name="Petrasek J."/>
            <person name="Van de Peer Y."/>
            <person name="Friml J."/>
            <person name="Beilby M."/>
            <person name="Dolan L."/>
            <person name="Kohara Y."/>
            <person name="Sugano S."/>
            <person name="Fujiyama A."/>
            <person name="Delaux P.-M."/>
            <person name="Quint M."/>
            <person name="TheiBen G."/>
            <person name="Hagemann M."/>
            <person name="Harholt J."/>
            <person name="Dunand C."/>
            <person name="Zachgo S."/>
            <person name="Langdale J."/>
            <person name="Maumus F."/>
            <person name="Straeten D.V.D."/>
            <person name="Gould S.B."/>
            <person name="Rensing S.A."/>
        </authorList>
    </citation>
    <scope>NUCLEOTIDE SEQUENCE [LARGE SCALE GENOMIC DNA]</scope>
    <source>
        <strain evidence="7 8">S276</strain>
    </source>
</reference>
<dbReference type="Pfam" id="PF00141">
    <property type="entry name" value="peroxidase"/>
    <property type="match status" value="1"/>
</dbReference>
<evidence type="ECO:0000313" key="8">
    <source>
        <dbReference type="Proteomes" id="UP000265515"/>
    </source>
</evidence>
<comment type="caution">
    <text evidence="7">The sequence shown here is derived from an EMBL/GenBank/DDBJ whole genome shotgun (WGS) entry which is preliminary data.</text>
</comment>
<dbReference type="InterPro" id="IPR019793">
    <property type="entry name" value="Peroxidases_heam-ligand_BS"/>
</dbReference>
<dbReference type="EMBL" id="BFEA01000328">
    <property type="protein sequence ID" value="GBG79798.1"/>
    <property type="molecule type" value="Genomic_DNA"/>
</dbReference>
<dbReference type="PANTHER" id="PTHR31356:SF66">
    <property type="entry name" value="CATALASE-PEROXIDASE"/>
    <property type="match status" value="1"/>
</dbReference>
<dbReference type="PANTHER" id="PTHR31356">
    <property type="entry name" value="THYLAKOID LUMENAL 29 KDA PROTEIN, CHLOROPLASTIC-RELATED"/>
    <property type="match status" value="1"/>
</dbReference>
<organism evidence="7 8">
    <name type="scientific">Chara braunii</name>
    <name type="common">Braun's stonewort</name>
    <dbReference type="NCBI Taxonomy" id="69332"/>
    <lineage>
        <taxon>Eukaryota</taxon>
        <taxon>Viridiplantae</taxon>
        <taxon>Streptophyta</taxon>
        <taxon>Charophyceae</taxon>
        <taxon>Charales</taxon>
        <taxon>Characeae</taxon>
        <taxon>Chara</taxon>
    </lineage>
</organism>
<evidence type="ECO:0000256" key="2">
    <source>
        <dbReference type="ARBA" id="ARBA00006873"/>
    </source>
</evidence>
<dbReference type="PROSITE" id="PS00435">
    <property type="entry name" value="PEROXIDASE_1"/>
    <property type="match status" value="1"/>
</dbReference>
<name>A0A388LBW5_CHABU</name>
<dbReference type="Gene3D" id="1.10.520.10">
    <property type="match status" value="1"/>
</dbReference>
<dbReference type="SUPFAM" id="SSF48113">
    <property type="entry name" value="Heme-dependent peroxidases"/>
    <property type="match status" value="1"/>
</dbReference>
<dbReference type="GO" id="GO:0042744">
    <property type="term" value="P:hydrogen peroxide catabolic process"/>
    <property type="evidence" value="ECO:0007669"/>
    <property type="project" value="TreeGrafter"/>
</dbReference>
<dbReference type="CDD" id="cd00691">
    <property type="entry name" value="ascorbate_peroxidase"/>
    <property type="match status" value="1"/>
</dbReference>
<sequence>MSLQPESRTAKVGDGGGKRSIWVRSPLGRHKWHPQAVLEQLRCAREDLKVLIKEKNCNPILVRLAWHDAGTYNQNISGWPFAGGAIGTIRYHPQLSHESNAGLVNAIKLLDPIREKYPAVSNADLLQLAGATAIEMAGGPTLPMKYGRIDAPSEEFCAPDNVLPMANPPDPAAHLRGVFYRMGFTDNDIVALSGAHTLGRARPERSGFGKIHTPYTKDGPGAPGGQSWTKEWLKFDNGYYKEVRDKTDEHLLVLPTDAVLFQDEGFKVYAEKYAEDQDAFFRDYAEAHVKLSNLGCKFDPSQGIRLGDHPSQLSYRRTVKALTASLNRFAAVAARLPQHGQQYTSTFLWVFALIAMLAVVVKLLTWDELPLAKRVG</sequence>
<evidence type="ECO:0000256" key="1">
    <source>
        <dbReference type="ARBA" id="ARBA00001970"/>
    </source>
</evidence>
<evidence type="ECO:0000259" key="6">
    <source>
        <dbReference type="PROSITE" id="PS50873"/>
    </source>
</evidence>
<dbReference type="PRINTS" id="PR00458">
    <property type="entry name" value="PEROXIDASE"/>
</dbReference>
<dbReference type="GO" id="GO:0016688">
    <property type="term" value="F:L-ascorbate peroxidase activity"/>
    <property type="evidence" value="ECO:0007669"/>
    <property type="project" value="UniProtKB-EC"/>
</dbReference>